<keyword evidence="3" id="KW-0479">Metal-binding</keyword>
<keyword evidence="2" id="KW-0645">Protease</keyword>
<protein>
    <recommendedName>
        <fullName evidence="9">Ubiquitin thioesterase OTU</fullName>
        <ecNumber evidence="9">3.4.19.12</ecNumber>
    </recommendedName>
</protein>
<dbReference type="InterPro" id="IPR038765">
    <property type="entry name" value="Papain-like_cys_pep_sf"/>
</dbReference>
<keyword evidence="6 9" id="KW-0378">Hydrolase</keyword>
<dbReference type="Pfam" id="PF02338">
    <property type="entry name" value="OTU"/>
    <property type="match status" value="1"/>
</dbReference>
<dbReference type="GO" id="GO:0030968">
    <property type="term" value="P:endoplasmic reticulum unfolded protein response"/>
    <property type="evidence" value="ECO:0007669"/>
    <property type="project" value="TreeGrafter"/>
</dbReference>
<dbReference type="PROSITE" id="PS50802">
    <property type="entry name" value="OTU"/>
    <property type="match status" value="1"/>
</dbReference>
<evidence type="ECO:0000259" key="11">
    <source>
        <dbReference type="PROSITE" id="PS50053"/>
    </source>
</evidence>
<sequence length="321" mass="35487">MSALMLKVKTKSGQTVIKELSKTSTVQDLKVHLSQKFKISPNALHVLSGFPPKPLNLSNVTQTLEAIGLNSGDTLIVEEKGCVQNKENEKPMLTADEITAHIFEEQLNCPGILMRKVVPADNSCLFTSIGFAVSGKVDTMCGSYMRKIIADHVAQDTDTYSEAILGKPPKAYCDWIQKSDSWGGAIELSILSGHYEIEMDVVDTVNAIINRFGEDKNYSQRIFLIFDGIHYDPLYLEPAAGGDIQTIFPTTNENVFQEAKLLAQQAKSSRQFTDVNKFSLKCMDCQTIMKGQVEAQEHAKTSGHINFGEVPACWIPVVHID</sequence>
<dbReference type="Pfam" id="PF24560">
    <property type="entry name" value="zf-C2H2_OTU1_C"/>
    <property type="match status" value="1"/>
</dbReference>
<feature type="domain" description="UBX" evidence="10">
    <location>
        <begin position="1"/>
        <end position="77"/>
    </location>
</feature>
<feature type="domain" description="Ubiquitin-like" evidence="11">
    <location>
        <begin position="4"/>
        <end position="77"/>
    </location>
</feature>
<evidence type="ECO:0000259" key="12">
    <source>
        <dbReference type="PROSITE" id="PS50802"/>
    </source>
</evidence>
<dbReference type="InterPro" id="IPR029071">
    <property type="entry name" value="Ubiquitin-like_domsf"/>
</dbReference>
<evidence type="ECO:0000259" key="10">
    <source>
        <dbReference type="PROSITE" id="PS50033"/>
    </source>
</evidence>
<dbReference type="InterPro" id="IPR000626">
    <property type="entry name" value="Ubiquitin-like_dom"/>
</dbReference>
<dbReference type="GO" id="GO:0008270">
    <property type="term" value="F:zinc ion binding"/>
    <property type="evidence" value="ECO:0007669"/>
    <property type="project" value="UniProtKB-KW"/>
</dbReference>
<dbReference type="SUPFAM" id="SSF54236">
    <property type="entry name" value="Ubiquitin-like"/>
    <property type="match status" value="1"/>
</dbReference>
<dbReference type="InterPro" id="IPR057766">
    <property type="entry name" value="Znf-C2H2_OTU1-like_C"/>
</dbReference>
<dbReference type="CDD" id="cd17059">
    <property type="entry name" value="Ubl_OTU1"/>
    <property type="match status" value="1"/>
</dbReference>
<evidence type="ECO:0000256" key="2">
    <source>
        <dbReference type="ARBA" id="ARBA00022670"/>
    </source>
</evidence>
<dbReference type="GO" id="GO:0004843">
    <property type="term" value="F:cysteine-type deubiquitinase activity"/>
    <property type="evidence" value="ECO:0007669"/>
    <property type="project" value="UniProtKB-UniRule"/>
</dbReference>
<reference evidence="13 14" key="1">
    <citation type="submission" date="2023-10" db="EMBL/GenBank/DDBJ databases">
        <title>Genomes of two closely related lineages of the louse Polyplax serrata with different host specificities.</title>
        <authorList>
            <person name="Martinu J."/>
            <person name="Tarabai H."/>
            <person name="Stefka J."/>
            <person name="Hypsa V."/>
        </authorList>
    </citation>
    <scope>NUCLEOTIDE SEQUENCE [LARGE SCALE GENOMIC DNA]</scope>
    <source>
        <strain evidence="13">HR10_N</strain>
    </source>
</reference>
<dbReference type="SUPFAM" id="SSF54001">
    <property type="entry name" value="Cysteine proteinases"/>
    <property type="match status" value="1"/>
</dbReference>
<organism evidence="13 14">
    <name type="scientific">Polyplax serrata</name>
    <name type="common">Common mouse louse</name>
    <dbReference type="NCBI Taxonomy" id="468196"/>
    <lineage>
        <taxon>Eukaryota</taxon>
        <taxon>Metazoa</taxon>
        <taxon>Ecdysozoa</taxon>
        <taxon>Arthropoda</taxon>
        <taxon>Hexapoda</taxon>
        <taxon>Insecta</taxon>
        <taxon>Pterygota</taxon>
        <taxon>Neoptera</taxon>
        <taxon>Paraneoptera</taxon>
        <taxon>Psocodea</taxon>
        <taxon>Troctomorpha</taxon>
        <taxon>Phthiraptera</taxon>
        <taxon>Anoplura</taxon>
        <taxon>Polyplacidae</taxon>
        <taxon>Polyplax</taxon>
    </lineage>
</organism>
<keyword evidence="9" id="KW-0963">Cytoplasm</keyword>
<dbReference type="GO" id="GO:0005829">
    <property type="term" value="C:cytosol"/>
    <property type="evidence" value="ECO:0007669"/>
    <property type="project" value="TreeGrafter"/>
</dbReference>
<dbReference type="GO" id="GO:0036503">
    <property type="term" value="P:ERAD pathway"/>
    <property type="evidence" value="ECO:0007669"/>
    <property type="project" value="TreeGrafter"/>
</dbReference>
<evidence type="ECO:0000256" key="1">
    <source>
        <dbReference type="ARBA" id="ARBA00000707"/>
    </source>
</evidence>
<comment type="caution">
    <text evidence="13">The sequence shown here is derived from an EMBL/GenBank/DDBJ whole genome shotgun (WGS) entry which is preliminary data.</text>
</comment>
<dbReference type="AlphaFoldDB" id="A0AAN8SH26"/>
<evidence type="ECO:0000313" key="13">
    <source>
        <dbReference type="EMBL" id="KAK6644180.1"/>
    </source>
</evidence>
<comment type="catalytic activity">
    <reaction evidence="1 9">
        <text>Thiol-dependent hydrolysis of ester, thioester, amide, peptide and isopeptide bonds formed by the C-terminal Gly of ubiquitin (a 76-residue protein attached to proteins as an intracellular targeting signal).</text>
        <dbReference type="EC" id="3.4.19.12"/>
    </reaction>
</comment>
<dbReference type="PANTHER" id="PTHR13312:SF0">
    <property type="entry name" value="UBIQUITIN THIOESTERASE OTU1"/>
    <property type="match status" value="1"/>
</dbReference>
<dbReference type="Gene3D" id="3.10.20.90">
    <property type="entry name" value="Phosphatidylinositol 3-kinase Catalytic Subunit, Chain A, domain 1"/>
    <property type="match status" value="1"/>
</dbReference>
<evidence type="ECO:0000256" key="4">
    <source>
        <dbReference type="ARBA" id="ARBA00022771"/>
    </source>
</evidence>
<proteinExistence type="predicted"/>
<dbReference type="Proteomes" id="UP001372834">
    <property type="component" value="Unassembled WGS sequence"/>
</dbReference>
<keyword evidence="8" id="KW-0862">Zinc</keyword>
<keyword evidence="5 9" id="KW-0833">Ubl conjugation pathway</keyword>
<dbReference type="InterPro" id="IPR003323">
    <property type="entry name" value="OTU_dom"/>
</dbReference>
<dbReference type="EC" id="3.4.19.12" evidence="9"/>
<dbReference type="InterPro" id="IPR048857">
    <property type="entry name" value="OTU1_Ubl"/>
</dbReference>
<comment type="subcellular location">
    <subcellularLocation>
        <location evidence="9">Cytoplasm</location>
    </subcellularLocation>
</comment>
<keyword evidence="4" id="KW-0863">Zinc-finger</keyword>
<dbReference type="InterPro" id="IPR001012">
    <property type="entry name" value="UBX_dom"/>
</dbReference>
<dbReference type="CDD" id="cd22745">
    <property type="entry name" value="OTU_OTU1"/>
    <property type="match status" value="1"/>
</dbReference>
<dbReference type="GO" id="GO:0005634">
    <property type="term" value="C:nucleus"/>
    <property type="evidence" value="ECO:0007669"/>
    <property type="project" value="TreeGrafter"/>
</dbReference>
<dbReference type="EMBL" id="JAWJWE010000001">
    <property type="protein sequence ID" value="KAK6644180.1"/>
    <property type="molecule type" value="Genomic_DNA"/>
</dbReference>
<evidence type="ECO:0000313" key="14">
    <source>
        <dbReference type="Proteomes" id="UP001372834"/>
    </source>
</evidence>
<dbReference type="GO" id="GO:0016579">
    <property type="term" value="P:protein deubiquitination"/>
    <property type="evidence" value="ECO:0007669"/>
    <property type="project" value="TreeGrafter"/>
</dbReference>
<evidence type="ECO:0000256" key="6">
    <source>
        <dbReference type="ARBA" id="ARBA00022801"/>
    </source>
</evidence>
<dbReference type="PROSITE" id="PS50033">
    <property type="entry name" value="UBX"/>
    <property type="match status" value="1"/>
</dbReference>
<keyword evidence="7 9" id="KW-0788">Thiol protease</keyword>
<accession>A0AAN8SH26</accession>
<dbReference type="FunFam" id="3.10.20.90:FF:000096">
    <property type="entry name" value="Ubiquitin thioesterase OTU1"/>
    <property type="match status" value="1"/>
</dbReference>
<dbReference type="PANTHER" id="PTHR13312">
    <property type="entry name" value="HIV-INDUCED PROTEIN-7-LIKE PROTEASE"/>
    <property type="match status" value="1"/>
</dbReference>
<dbReference type="Gene3D" id="3.90.70.80">
    <property type="match status" value="1"/>
</dbReference>
<evidence type="ECO:0000256" key="3">
    <source>
        <dbReference type="ARBA" id="ARBA00022723"/>
    </source>
</evidence>
<name>A0AAN8SH26_POLSC</name>
<evidence type="ECO:0000256" key="5">
    <source>
        <dbReference type="ARBA" id="ARBA00022786"/>
    </source>
</evidence>
<evidence type="ECO:0000256" key="8">
    <source>
        <dbReference type="ARBA" id="ARBA00022833"/>
    </source>
</evidence>
<feature type="domain" description="OTU" evidence="12">
    <location>
        <begin position="113"/>
        <end position="237"/>
    </location>
</feature>
<comment type="function">
    <text evidence="9">Hydrolase that can remove conjugated ubiquitin from proteins and may therefore play an important regulatory role at the level of protein turnover by preventing degradation.</text>
</comment>
<dbReference type="PROSITE" id="PS50053">
    <property type="entry name" value="UBIQUITIN_2"/>
    <property type="match status" value="1"/>
</dbReference>
<gene>
    <name evidence="13" type="ORF">RUM43_000447</name>
</gene>
<evidence type="ECO:0000256" key="9">
    <source>
        <dbReference type="RuleBase" id="RU367104"/>
    </source>
</evidence>
<evidence type="ECO:0000256" key="7">
    <source>
        <dbReference type="ARBA" id="ARBA00022807"/>
    </source>
</evidence>
<dbReference type="Pfam" id="PF21403">
    <property type="entry name" value="OTU1_UBXL"/>
    <property type="match status" value="1"/>
</dbReference>